<dbReference type="EMBL" id="CP096040">
    <property type="protein sequence ID" value="USQ95887.1"/>
    <property type="molecule type" value="Genomic_DNA"/>
</dbReference>
<keyword evidence="2" id="KW-1185">Reference proteome</keyword>
<evidence type="ECO:0000313" key="1">
    <source>
        <dbReference type="EMBL" id="USQ95887.1"/>
    </source>
</evidence>
<proteinExistence type="predicted"/>
<reference evidence="1 2" key="1">
    <citation type="submission" date="2022-04" db="EMBL/GenBank/DDBJ databases">
        <title>Genome sequence of soybean root-associated Caulobacter segnis RL271.</title>
        <authorList>
            <person name="Longley R."/>
            <person name="Bonito G."/>
            <person name="Trigodet F."/>
            <person name="Crosson S."/>
            <person name="Fiebig A."/>
        </authorList>
    </citation>
    <scope>NUCLEOTIDE SEQUENCE [LARGE SCALE GENOMIC DNA]</scope>
    <source>
        <strain evidence="1 2">RL271</strain>
    </source>
</reference>
<dbReference type="Proteomes" id="UP001057520">
    <property type="component" value="Chromosome"/>
</dbReference>
<organism evidence="1 2">
    <name type="scientific">Caulobacter segnis</name>
    <dbReference type="NCBI Taxonomy" id="88688"/>
    <lineage>
        <taxon>Bacteria</taxon>
        <taxon>Pseudomonadati</taxon>
        <taxon>Pseudomonadota</taxon>
        <taxon>Alphaproteobacteria</taxon>
        <taxon>Caulobacterales</taxon>
        <taxon>Caulobacteraceae</taxon>
        <taxon>Caulobacter</taxon>
    </lineage>
</organism>
<gene>
    <name evidence="1" type="ORF">MZV50_25685</name>
</gene>
<protein>
    <submittedName>
        <fullName evidence="1">Uncharacterized protein</fullName>
    </submittedName>
</protein>
<sequence length="152" mass="17309">MSILDSVSVVDSGERAKGYDPVRVRRKKLGAALQEQINLIESEGGGYRRIRVQRKRDLETDQVFDVEQQRRVNPWWWVDDDGLVRFSMRYGSMKLIIKDGKDTLVLPSLDELQRLLPMLRAEVLAGGLDDVLAKAADALEARFKSRRKPAKG</sequence>
<name>A0ABY4ZSU4_9CAUL</name>
<evidence type="ECO:0000313" key="2">
    <source>
        <dbReference type="Proteomes" id="UP001057520"/>
    </source>
</evidence>
<accession>A0ABY4ZSU4</accession>